<accession>A0AAE4BSM4</accession>
<dbReference type="RefSeq" id="WP_309942078.1">
    <property type="nucleotide sequence ID" value="NZ_AP025306.1"/>
</dbReference>
<evidence type="ECO:0000313" key="2">
    <source>
        <dbReference type="EMBL" id="MDR6241374.1"/>
    </source>
</evidence>
<name>A0AAE4BSM4_9BACT</name>
<reference evidence="2" key="1">
    <citation type="submission" date="2023-07" db="EMBL/GenBank/DDBJ databases">
        <title>Genomic Encyclopedia of Type Strains, Phase IV (KMG-IV): sequencing the most valuable type-strain genomes for metagenomic binning, comparative biology and taxonomic classification.</title>
        <authorList>
            <person name="Goeker M."/>
        </authorList>
    </citation>
    <scope>NUCLEOTIDE SEQUENCE</scope>
    <source>
        <strain evidence="2">DSM 26174</strain>
    </source>
</reference>
<gene>
    <name evidence="2" type="ORF">HNQ88_004461</name>
</gene>
<dbReference type="EMBL" id="JAVDQD010000008">
    <property type="protein sequence ID" value="MDR6241374.1"/>
    <property type="molecule type" value="Genomic_DNA"/>
</dbReference>
<organism evidence="2 3">
    <name type="scientific">Aureibacter tunicatorum</name>
    <dbReference type="NCBI Taxonomy" id="866807"/>
    <lineage>
        <taxon>Bacteria</taxon>
        <taxon>Pseudomonadati</taxon>
        <taxon>Bacteroidota</taxon>
        <taxon>Cytophagia</taxon>
        <taxon>Cytophagales</taxon>
        <taxon>Persicobacteraceae</taxon>
        <taxon>Aureibacter</taxon>
    </lineage>
</organism>
<sequence>MARKMSGGNAAPIQTIMSMEQFHLITQNPLARSFGDRYQNNEELFHIETYLQRYHNLMLRPMTDEVFSSLQQTLFNLERNCHLWFLKHPIHSEITVPLSPYTHGVLQLMDEVDEAYGELLAKYKSIKKSQPSFGFGFTNWSEHFWLPDNPDLFGLHEEGLDSSTQSQENFTVVTRPSEKHGEQLSQKDYHRNQLGQLWNDRGNNTRLKLFNSTSPIHWPSEKDDDFTSTYYPDLEISGTLERSGTSNASKRPSVKPRSLRGEFDLSFVNPEDAQTRSLGAHSFSRKPRKKLVSESSVNAEAPPKYVALNYRLAREPELQLDDSFMCQLDVFHMKLMMTPTGRELLDQLMDSSNKSNDSTYFFHRNAVHVFGHDINDHTAFLSHSDYPVDQVEEEPQPEATEGLMRKLWNKFKRKRTNRRQTAPYSDSKQAMDTMGERYLGSDGDILEVWVPTAIRKDSEYFAKGADWDQQRNRGHYTLMPKVIEYARALLEALIKLKGFTFPSLEDYFRFIDFIENQLRSEMGIAPKVVSSETGYFSNTLAAKKEVMGLRRLYGEARTERYLHALDIAEREMIDEEQLQEIEQCEYIKVEAPKHCKPKDYFPHFDEDIQKWCIPSIYNRRSRHREATTEASVTELIYLLGGNFQVANPKDITYSSEFEMSNVSSGFMRSASPKMPERFDFEIIASQSSEDEVQQSMPVTGMERERVNSQAKKRSMKDSLTRSFDIIPAPRPRSKRVPTSHKDTESTLEPIDVPDVPVKELEPAPPVVLPVSPPSERANANHLLAKASYLWKATPQDDFIEQAKHYLENYEQLVLDHERNQSNDPGFKGAFARKAKEEFLRNEQTLLHHRFAFVDELEHFVYQWIAGNIVIEDEQSRDIGNAVRLLELLREEHQHLTRILLKRKIIPWIQDGDAEQASLWWKDFLSKETSLRIEHYNSDETPSYFEDFPIEIQSKLLKLWSRRFGRRFLRHFKQDQPHTRIIPITNPDKIEVKDDLRYNLEGMDIPFNPDAPFPEVSKVRAAESRVHYPKDGPMTEVRLGYGQDWIATPMSSDEKEQKRTELMEKLGGDYNEKNYPEGYWSKLSGKTLVVIPDFIALAHELGHAQGHAKGIDRRFMHADSYQEDHDLFLWANNEEHYMITQIEHPLMKEHELPARKWHRFSNYKLKDFIRTS</sequence>
<dbReference type="AlphaFoldDB" id="A0AAE4BSM4"/>
<comment type="caution">
    <text evidence="2">The sequence shown here is derived from an EMBL/GenBank/DDBJ whole genome shotgun (WGS) entry which is preliminary data.</text>
</comment>
<proteinExistence type="predicted"/>
<keyword evidence="3" id="KW-1185">Reference proteome</keyword>
<protein>
    <submittedName>
        <fullName evidence="2">Uncharacterized protein</fullName>
    </submittedName>
</protein>
<dbReference type="Proteomes" id="UP001185092">
    <property type="component" value="Unassembled WGS sequence"/>
</dbReference>
<evidence type="ECO:0000313" key="3">
    <source>
        <dbReference type="Proteomes" id="UP001185092"/>
    </source>
</evidence>
<evidence type="ECO:0000256" key="1">
    <source>
        <dbReference type="SAM" id="MobiDB-lite"/>
    </source>
</evidence>
<feature type="region of interest" description="Disordered" evidence="1">
    <location>
        <begin position="688"/>
        <end position="749"/>
    </location>
</feature>